<dbReference type="RefSeq" id="XP_020110397.1">
    <property type="nucleotide sequence ID" value="XM_020254808.1"/>
</dbReference>
<gene>
    <name evidence="3" type="primary">LOC109725566</name>
</gene>
<reference evidence="2" key="1">
    <citation type="journal article" date="2015" name="Nat. Genet.">
        <title>The pineapple genome and the evolution of CAM photosynthesis.</title>
        <authorList>
            <person name="Ming R."/>
            <person name="VanBuren R."/>
            <person name="Wai C.M."/>
            <person name="Tang H."/>
            <person name="Schatz M.C."/>
            <person name="Bowers J.E."/>
            <person name="Lyons E."/>
            <person name="Wang M.L."/>
            <person name="Chen J."/>
            <person name="Biggers E."/>
            <person name="Zhang J."/>
            <person name="Huang L."/>
            <person name="Zhang L."/>
            <person name="Miao W."/>
            <person name="Zhang J."/>
            <person name="Ye Z."/>
            <person name="Miao C."/>
            <person name="Lin Z."/>
            <person name="Wang H."/>
            <person name="Zhou H."/>
            <person name="Yim W.C."/>
            <person name="Priest H.D."/>
            <person name="Zheng C."/>
            <person name="Woodhouse M."/>
            <person name="Edger P.P."/>
            <person name="Guyot R."/>
            <person name="Guo H.B."/>
            <person name="Guo H."/>
            <person name="Zheng G."/>
            <person name="Singh R."/>
            <person name="Sharma A."/>
            <person name="Min X."/>
            <person name="Zheng Y."/>
            <person name="Lee H."/>
            <person name="Gurtowski J."/>
            <person name="Sedlazeck F.J."/>
            <person name="Harkess A."/>
            <person name="McKain M.R."/>
            <person name="Liao Z."/>
            <person name="Fang J."/>
            <person name="Liu J."/>
            <person name="Zhang X."/>
            <person name="Zhang Q."/>
            <person name="Hu W."/>
            <person name="Qin Y."/>
            <person name="Wang K."/>
            <person name="Chen L.Y."/>
            <person name="Shirley N."/>
            <person name="Lin Y.R."/>
            <person name="Liu L.Y."/>
            <person name="Hernandez A.G."/>
            <person name="Wright C.L."/>
            <person name="Bulone V."/>
            <person name="Tuskan G.A."/>
            <person name="Heath K."/>
            <person name="Zee F."/>
            <person name="Moore P.H."/>
            <person name="Sunkar R."/>
            <person name="Leebens-Mack J.H."/>
            <person name="Mockler T."/>
            <person name="Bennetzen J.L."/>
            <person name="Freeling M."/>
            <person name="Sankoff D."/>
            <person name="Paterson A.H."/>
            <person name="Zhu X."/>
            <person name="Yang X."/>
            <person name="Smith J.A."/>
            <person name="Cushman J.C."/>
            <person name="Paull R.E."/>
            <person name="Yu Q."/>
        </authorList>
    </citation>
    <scope>NUCLEOTIDE SEQUENCE [LARGE SCALE GENOMIC DNA]</scope>
    <source>
        <strain evidence="2">cv. F153</strain>
    </source>
</reference>
<name>A0A6P5GRF7_ANACO</name>
<accession>A0A6P5GRF7</accession>
<dbReference type="Proteomes" id="UP000515123">
    <property type="component" value="Linkage group 20"/>
</dbReference>
<dbReference type="InterPro" id="IPR026960">
    <property type="entry name" value="RVT-Znf"/>
</dbReference>
<dbReference type="OrthoDB" id="675217at2759"/>
<dbReference type="Pfam" id="PF13966">
    <property type="entry name" value="zf-RVT"/>
    <property type="match status" value="1"/>
</dbReference>
<dbReference type="AlphaFoldDB" id="A0A6P5GRF7"/>
<feature type="domain" description="Reverse transcriptase zinc-binding" evidence="1">
    <location>
        <begin position="41"/>
        <end position="122"/>
    </location>
</feature>
<dbReference type="PANTHER" id="PTHR33116">
    <property type="entry name" value="REVERSE TRANSCRIPTASE ZINC-BINDING DOMAIN-CONTAINING PROTEIN-RELATED-RELATED"/>
    <property type="match status" value="1"/>
</dbReference>
<protein>
    <submittedName>
        <fullName evidence="3">Uncharacterized protein LOC109725566</fullName>
    </submittedName>
</protein>
<evidence type="ECO:0000313" key="3">
    <source>
        <dbReference type="RefSeq" id="XP_020110397.1"/>
    </source>
</evidence>
<evidence type="ECO:0000313" key="2">
    <source>
        <dbReference type="Proteomes" id="UP000515123"/>
    </source>
</evidence>
<organism evidence="2 3">
    <name type="scientific">Ananas comosus</name>
    <name type="common">Pineapple</name>
    <name type="synonym">Ananas ananas</name>
    <dbReference type="NCBI Taxonomy" id="4615"/>
    <lineage>
        <taxon>Eukaryota</taxon>
        <taxon>Viridiplantae</taxon>
        <taxon>Streptophyta</taxon>
        <taxon>Embryophyta</taxon>
        <taxon>Tracheophyta</taxon>
        <taxon>Spermatophyta</taxon>
        <taxon>Magnoliopsida</taxon>
        <taxon>Liliopsida</taxon>
        <taxon>Poales</taxon>
        <taxon>Bromeliaceae</taxon>
        <taxon>Bromelioideae</taxon>
        <taxon>Ananas</taxon>
    </lineage>
</organism>
<proteinExistence type="predicted"/>
<sequence length="205" mass="23608">MPALSADSRGQLSMLKDLLRGHRPSDRSDSIRWRWTSDQLFTVKSLYQLITDAGLRVSMNQHIWNLKIPVKIKVFIWLLLRKRLPTADILLIRGMHVNQNCAFCAILTESCDHIFNDCVYVRFLLLNIGGSDTTDVSTGDVRDHWAETTEILADSSRKQGLILLAATWWVIWTDRNNSVFRGNPPNVTWSLERVKQLISNWTTML</sequence>
<keyword evidence="2" id="KW-1185">Reference proteome</keyword>
<dbReference type="PANTHER" id="PTHR33116:SF78">
    <property type="entry name" value="OS12G0587133 PROTEIN"/>
    <property type="match status" value="1"/>
</dbReference>
<evidence type="ECO:0000259" key="1">
    <source>
        <dbReference type="Pfam" id="PF13966"/>
    </source>
</evidence>
<dbReference type="GeneID" id="109725566"/>
<reference evidence="3" key="2">
    <citation type="submission" date="2025-08" db="UniProtKB">
        <authorList>
            <consortium name="RefSeq"/>
        </authorList>
    </citation>
    <scope>IDENTIFICATION</scope>
    <source>
        <tissue evidence="3">Leaf</tissue>
    </source>
</reference>